<accession>A0A927BU85</accession>
<evidence type="ECO:0000256" key="1">
    <source>
        <dbReference type="ARBA" id="ARBA00000085"/>
    </source>
</evidence>
<dbReference type="InterPro" id="IPR036890">
    <property type="entry name" value="HATPase_C_sf"/>
</dbReference>
<dbReference type="InterPro" id="IPR005467">
    <property type="entry name" value="His_kinase_dom"/>
</dbReference>
<gene>
    <name evidence="11" type="ORF">IDH44_10420</name>
</gene>
<dbReference type="Gene3D" id="1.10.287.130">
    <property type="match status" value="1"/>
</dbReference>
<dbReference type="CDD" id="cd00130">
    <property type="entry name" value="PAS"/>
    <property type="match status" value="1"/>
</dbReference>
<dbReference type="GO" id="GO:0000155">
    <property type="term" value="F:phosphorelay sensor kinase activity"/>
    <property type="evidence" value="ECO:0007669"/>
    <property type="project" value="InterPro"/>
</dbReference>
<dbReference type="Gene3D" id="3.30.450.20">
    <property type="entry name" value="PAS domain"/>
    <property type="match status" value="1"/>
</dbReference>
<dbReference type="PRINTS" id="PR00344">
    <property type="entry name" value="BCTRLSENSOR"/>
</dbReference>
<dbReference type="SUPFAM" id="SSF55785">
    <property type="entry name" value="PYP-like sensor domain (PAS domain)"/>
    <property type="match status" value="1"/>
</dbReference>
<feature type="domain" description="PAC" evidence="10">
    <location>
        <begin position="169"/>
        <end position="225"/>
    </location>
</feature>
<dbReference type="InterPro" id="IPR004358">
    <property type="entry name" value="Sig_transdc_His_kin-like_C"/>
</dbReference>
<evidence type="ECO:0000256" key="3">
    <source>
        <dbReference type="ARBA" id="ARBA00022553"/>
    </source>
</evidence>
<protein>
    <recommendedName>
        <fullName evidence="2">histidine kinase</fullName>
        <ecNumber evidence="2">2.7.13.3</ecNumber>
    </recommendedName>
</protein>
<dbReference type="SMART" id="SM00387">
    <property type="entry name" value="HATPase_c"/>
    <property type="match status" value="1"/>
</dbReference>
<feature type="domain" description="Histidine kinase" evidence="9">
    <location>
        <begin position="238"/>
        <end position="451"/>
    </location>
</feature>
<dbReference type="CDD" id="cd00082">
    <property type="entry name" value="HisKA"/>
    <property type="match status" value="1"/>
</dbReference>
<dbReference type="PANTHER" id="PTHR43065:SF10">
    <property type="entry name" value="PEROXIDE STRESS-ACTIVATED HISTIDINE KINASE MAK3"/>
    <property type="match status" value="1"/>
</dbReference>
<dbReference type="InterPro" id="IPR000014">
    <property type="entry name" value="PAS"/>
</dbReference>
<dbReference type="PROSITE" id="PS50109">
    <property type="entry name" value="HIS_KIN"/>
    <property type="match status" value="1"/>
</dbReference>
<evidence type="ECO:0000259" key="9">
    <source>
        <dbReference type="PROSITE" id="PS50109"/>
    </source>
</evidence>
<dbReference type="EC" id="2.7.13.3" evidence="2"/>
<dbReference type="PANTHER" id="PTHR43065">
    <property type="entry name" value="SENSOR HISTIDINE KINASE"/>
    <property type="match status" value="1"/>
</dbReference>
<dbReference type="EMBL" id="JACXIZ010000016">
    <property type="protein sequence ID" value="MBD2845604.1"/>
    <property type="molecule type" value="Genomic_DNA"/>
</dbReference>
<dbReference type="InterPro" id="IPR003594">
    <property type="entry name" value="HATPase_dom"/>
</dbReference>
<dbReference type="InterPro" id="IPR003661">
    <property type="entry name" value="HisK_dim/P_dom"/>
</dbReference>
<comment type="caution">
    <text evidence="11">The sequence shown here is derived from an EMBL/GenBank/DDBJ whole genome shotgun (WGS) entry which is preliminary data.</text>
</comment>
<dbReference type="InterPro" id="IPR035965">
    <property type="entry name" value="PAS-like_dom_sf"/>
</dbReference>
<keyword evidence="5" id="KW-0547">Nucleotide-binding</keyword>
<keyword evidence="7" id="KW-0067">ATP-binding</keyword>
<evidence type="ECO:0000256" key="8">
    <source>
        <dbReference type="ARBA" id="ARBA00023012"/>
    </source>
</evidence>
<keyword evidence="4" id="KW-0808">Transferase</keyword>
<dbReference type="Pfam" id="PF02518">
    <property type="entry name" value="HATPase_c"/>
    <property type="match status" value="1"/>
</dbReference>
<dbReference type="SUPFAM" id="SSF55874">
    <property type="entry name" value="ATPase domain of HSP90 chaperone/DNA topoisomerase II/histidine kinase"/>
    <property type="match status" value="1"/>
</dbReference>
<comment type="catalytic activity">
    <reaction evidence="1">
        <text>ATP + protein L-histidine = ADP + protein N-phospho-L-histidine.</text>
        <dbReference type="EC" id="2.7.13.3"/>
    </reaction>
</comment>
<dbReference type="Gene3D" id="3.30.565.10">
    <property type="entry name" value="Histidine kinase-like ATPase, C-terminal domain"/>
    <property type="match status" value="1"/>
</dbReference>
<sequence length="468" mass="51799">MAVVFTAHAKIVKTNQLFRLQTGLTNDNVVGAALSDWIRPTDGPSSPAGRKPQQLAHVQVLRSDGKAFYAEQLSAKLVLDSTEELQLLLLYNTGSLQSRHLLQQFALTFLKDENLGVILLQPDFRVNDISPLACRVLGADRGVVIGRRMDEVFRRSPAELQMLRQLVIEEIPIRNHRLRWGPEENRSELLMDANLLRDEQGELLGAYVTFKDVSNLRSLEEQVQRSDRLSMIGQIAAGTAHEIRNPLTAIKGFLQMFKSTLREKGLDKEYGYTEIMLTEIDRINALVNEFLLLSKPKDVSYDLVELATVLREIMPIVSNEALLHGITVNYDAQAWLPLVVADREMLKQVFLNICKNGIEAMGEGGALTVSGRVEREYGFSRWVNIDIHDNGPGIPAAVADKIFDPFVTTKQNGTGLGLSVCQRIVHDLGGVIRVSSKGGGTTFTVSLPCSVDAAHSSTDETESPRSAT</sequence>
<dbReference type="GO" id="GO:0005524">
    <property type="term" value="F:ATP binding"/>
    <property type="evidence" value="ECO:0007669"/>
    <property type="project" value="UniProtKB-KW"/>
</dbReference>
<evidence type="ECO:0000259" key="10">
    <source>
        <dbReference type="PROSITE" id="PS50113"/>
    </source>
</evidence>
<evidence type="ECO:0000313" key="12">
    <source>
        <dbReference type="Proteomes" id="UP000621560"/>
    </source>
</evidence>
<dbReference type="SUPFAM" id="SSF47384">
    <property type="entry name" value="Homodimeric domain of signal transducing histidine kinase"/>
    <property type="match status" value="1"/>
</dbReference>
<dbReference type="InterPro" id="IPR013656">
    <property type="entry name" value="PAS_4"/>
</dbReference>
<dbReference type="AlphaFoldDB" id="A0A927BU85"/>
<keyword evidence="3" id="KW-0597">Phosphoprotein</keyword>
<reference evidence="11" key="1">
    <citation type="submission" date="2020-09" db="EMBL/GenBank/DDBJ databases">
        <title>A novel bacterium of genus Paenibacillus, isolated from South China Sea.</title>
        <authorList>
            <person name="Huang H."/>
            <person name="Mo K."/>
            <person name="Hu Y."/>
        </authorList>
    </citation>
    <scope>NUCLEOTIDE SEQUENCE</scope>
    <source>
        <strain evidence="11">IB182496</strain>
    </source>
</reference>
<evidence type="ECO:0000256" key="7">
    <source>
        <dbReference type="ARBA" id="ARBA00022840"/>
    </source>
</evidence>
<evidence type="ECO:0000256" key="4">
    <source>
        <dbReference type="ARBA" id="ARBA00022679"/>
    </source>
</evidence>
<evidence type="ECO:0000256" key="2">
    <source>
        <dbReference type="ARBA" id="ARBA00012438"/>
    </source>
</evidence>
<evidence type="ECO:0000256" key="5">
    <source>
        <dbReference type="ARBA" id="ARBA00022741"/>
    </source>
</evidence>
<dbReference type="PROSITE" id="PS50113">
    <property type="entry name" value="PAC"/>
    <property type="match status" value="1"/>
</dbReference>
<keyword evidence="8" id="KW-0902">Two-component regulatory system</keyword>
<dbReference type="SMART" id="SM00388">
    <property type="entry name" value="HisKA"/>
    <property type="match status" value="1"/>
</dbReference>
<dbReference type="InterPro" id="IPR000700">
    <property type="entry name" value="PAS-assoc_C"/>
</dbReference>
<keyword evidence="6" id="KW-0418">Kinase</keyword>
<name>A0A927BU85_9BACL</name>
<dbReference type="Proteomes" id="UP000621560">
    <property type="component" value="Unassembled WGS sequence"/>
</dbReference>
<dbReference type="Pfam" id="PF08448">
    <property type="entry name" value="PAS_4"/>
    <property type="match status" value="1"/>
</dbReference>
<keyword evidence="12" id="KW-1185">Reference proteome</keyword>
<evidence type="ECO:0000313" key="11">
    <source>
        <dbReference type="EMBL" id="MBD2845604.1"/>
    </source>
</evidence>
<proteinExistence type="predicted"/>
<evidence type="ECO:0000256" key="6">
    <source>
        <dbReference type="ARBA" id="ARBA00022777"/>
    </source>
</evidence>
<dbReference type="InterPro" id="IPR036097">
    <property type="entry name" value="HisK_dim/P_sf"/>
</dbReference>
<organism evidence="11 12">
    <name type="scientific">Paenibacillus sabuli</name>
    <dbReference type="NCBI Taxonomy" id="2772509"/>
    <lineage>
        <taxon>Bacteria</taxon>
        <taxon>Bacillati</taxon>
        <taxon>Bacillota</taxon>
        <taxon>Bacilli</taxon>
        <taxon>Bacillales</taxon>
        <taxon>Paenibacillaceae</taxon>
        <taxon>Paenibacillus</taxon>
    </lineage>
</organism>
<dbReference type="Pfam" id="PF00512">
    <property type="entry name" value="HisKA"/>
    <property type="match status" value="1"/>
</dbReference>